<dbReference type="EC" id="3.2.1.26" evidence="2"/>
<reference evidence="6 7" key="1">
    <citation type="submission" date="2019-08" db="EMBL/GenBank/DDBJ databases">
        <authorList>
            <person name="Dong K."/>
        </authorList>
    </citation>
    <scope>NUCLEOTIDE SEQUENCE [LARGE SCALE GENOMIC DNA]</scope>
    <source>
        <strain evidence="6 7">K-1</strain>
    </source>
</reference>
<dbReference type="SUPFAM" id="SSF75005">
    <property type="entry name" value="Arabinanase/levansucrase/invertase"/>
    <property type="match status" value="1"/>
</dbReference>
<evidence type="ECO:0000313" key="6">
    <source>
        <dbReference type="EMBL" id="TXK08930.1"/>
    </source>
</evidence>
<dbReference type="InterPro" id="IPR051214">
    <property type="entry name" value="GH32_Enzymes"/>
</dbReference>
<name>A0A5C8HSR8_9MICO</name>
<gene>
    <name evidence="6" type="ORF">FVP74_12695</name>
</gene>
<comment type="similarity">
    <text evidence="1">Belongs to the glycosyl hydrolase 32 family.</text>
</comment>
<feature type="domain" description="Glycosyl hydrolase family 32 N-terminal" evidence="5">
    <location>
        <begin position="12"/>
        <end position="301"/>
    </location>
</feature>
<protein>
    <recommendedName>
        <fullName evidence="2">beta-fructofuranosidase</fullName>
        <ecNumber evidence="2">3.2.1.26</ecNumber>
    </recommendedName>
</protein>
<dbReference type="EMBL" id="VRSX01000006">
    <property type="protein sequence ID" value="TXK08930.1"/>
    <property type="molecule type" value="Genomic_DNA"/>
</dbReference>
<evidence type="ECO:0000256" key="1">
    <source>
        <dbReference type="ARBA" id="ARBA00009902"/>
    </source>
</evidence>
<proteinExistence type="inferred from homology"/>
<dbReference type="Gene3D" id="2.115.10.20">
    <property type="entry name" value="Glycosyl hydrolase domain, family 43"/>
    <property type="match status" value="1"/>
</dbReference>
<dbReference type="SMART" id="SM00640">
    <property type="entry name" value="Glyco_32"/>
    <property type="match status" value="1"/>
</dbReference>
<comment type="caution">
    <text evidence="6">The sequence shown here is derived from an EMBL/GenBank/DDBJ whole genome shotgun (WGS) entry which is preliminary data.</text>
</comment>
<dbReference type="InterPro" id="IPR013148">
    <property type="entry name" value="Glyco_hydro_32_N"/>
</dbReference>
<evidence type="ECO:0000256" key="3">
    <source>
        <dbReference type="ARBA" id="ARBA00022801"/>
    </source>
</evidence>
<dbReference type="InterPro" id="IPR001362">
    <property type="entry name" value="Glyco_hydro_32"/>
</dbReference>
<dbReference type="GO" id="GO:0004564">
    <property type="term" value="F:beta-fructofuranosidase activity"/>
    <property type="evidence" value="ECO:0007669"/>
    <property type="project" value="UniProtKB-EC"/>
</dbReference>
<dbReference type="GO" id="GO:0005975">
    <property type="term" value="P:carbohydrate metabolic process"/>
    <property type="evidence" value="ECO:0007669"/>
    <property type="project" value="InterPro"/>
</dbReference>
<keyword evidence="3 6" id="KW-0378">Hydrolase</keyword>
<dbReference type="Proteomes" id="UP000321949">
    <property type="component" value="Unassembled WGS sequence"/>
</dbReference>
<dbReference type="Pfam" id="PF00251">
    <property type="entry name" value="Glyco_hydro_32N"/>
    <property type="match status" value="1"/>
</dbReference>
<evidence type="ECO:0000256" key="4">
    <source>
        <dbReference type="ARBA" id="ARBA00023295"/>
    </source>
</evidence>
<dbReference type="AlphaFoldDB" id="A0A5C8HSR8"/>
<dbReference type="InterPro" id="IPR023296">
    <property type="entry name" value="Glyco_hydro_beta-prop_sf"/>
</dbReference>
<keyword evidence="7" id="KW-1185">Reference proteome</keyword>
<evidence type="ECO:0000259" key="5">
    <source>
        <dbReference type="Pfam" id="PF00251"/>
    </source>
</evidence>
<evidence type="ECO:0000256" key="2">
    <source>
        <dbReference type="ARBA" id="ARBA00012758"/>
    </source>
</evidence>
<dbReference type="OrthoDB" id="9776657at2"/>
<dbReference type="PANTHER" id="PTHR43101">
    <property type="entry name" value="BETA-FRUCTOSIDASE"/>
    <property type="match status" value="1"/>
</dbReference>
<dbReference type="PANTHER" id="PTHR43101:SF1">
    <property type="entry name" value="BETA-FRUCTOSIDASE"/>
    <property type="match status" value="1"/>
</dbReference>
<dbReference type="CDD" id="cd08996">
    <property type="entry name" value="GH32_FFase"/>
    <property type="match status" value="1"/>
</dbReference>
<organism evidence="6 7">
    <name type="scientific">Microbacterium saccharophilum</name>
    <dbReference type="NCBI Taxonomy" id="1213358"/>
    <lineage>
        <taxon>Bacteria</taxon>
        <taxon>Bacillati</taxon>
        <taxon>Actinomycetota</taxon>
        <taxon>Actinomycetes</taxon>
        <taxon>Micrococcales</taxon>
        <taxon>Microbacteriaceae</taxon>
        <taxon>Microbacterium</taxon>
    </lineage>
</organism>
<accession>A0A5C8HSR8</accession>
<evidence type="ECO:0000313" key="7">
    <source>
        <dbReference type="Proteomes" id="UP000321949"/>
    </source>
</evidence>
<sequence>MTKESSMRPTIHFTPASGWINDPHGITATDDGYQVFFQYVPGRTEWAPDCHWGHATGRDLLSLREKQVAIAPGDGDDGIWTGCIVGTGRSARAFYTAISTPDFGIGRVRVAHPVDDQWTVWAKDDVVVHAPEGMDLIAFRDPFIRREADGWRMFVGGADRDGTARALTYTSRNLEEWSYDGVALERSTALHDPVWMGALWECPQVFELGDRSMLISSIWDADVLHYAAYAVGTFLEGRFEAADWTKLTWGPSLYAPSLFTDAEGELALTFWLRGIRGENWVGAHSIPYRIAEVDGRLVATPHPDVAAHRSAPAPDGVVDGLAADIEWSQPGGSLAISSGGEDAVRVEVDGGEAVVATSTDEYRIPVDGVIRMIIDGPVLELSSSAGLFAAAVEPKGSDLSVAVSAGTVMVCALS</sequence>
<keyword evidence="4" id="KW-0326">Glycosidase</keyword>